<sequence length="101" mass="11833">MSLKSIQIQTFNIAHVKTKVKFNENIEMDFVPIDAHNGSRAVKYGNRVDYFIENVKGDFEILKLEHIDVVNTLVLYSNDSKTFYTNLPLTDRTFELHIRRL</sequence>
<evidence type="ECO:0000313" key="1">
    <source>
        <dbReference type="Proteomes" id="UP000887578"/>
    </source>
</evidence>
<name>A0A914Q8Z5_9BILA</name>
<dbReference type="Proteomes" id="UP000887578">
    <property type="component" value="Unplaced"/>
</dbReference>
<evidence type="ECO:0000313" key="2">
    <source>
        <dbReference type="WBParaSite" id="PDA_v2.g23625.t1"/>
    </source>
</evidence>
<protein>
    <submittedName>
        <fullName evidence="2">Uncharacterized protein</fullName>
    </submittedName>
</protein>
<dbReference type="AlphaFoldDB" id="A0A914Q8Z5"/>
<organism evidence="1 2">
    <name type="scientific">Panagrolaimus davidi</name>
    <dbReference type="NCBI Taxonomy" id="227884"/>
    <lineage>
        <taxon>Eukaryota</taxon>
        <taxon>Metazoa</taxon>
        <taxon>Ecdysozoa</taxon>
        <taxon>Nematoda</taxon>
        <taxon>Chromadorea</taxon>
        <taxon>Rhabditida</taxon>
        <taxon>Tylenchina</taxon>
        <taxon>Panagrolaimomorpha</taxon>
        <taxon>Panagrolaimoidea</taxon>
        <taxon>Panagrolaimidae</taxon>
        <taxon>Panagrolaimus</taxon>
    </lineage>
</organism>
<dbReference type="WBParaSite" id="PDA_v2.g23625.t1">
    <property type="protein sequence ID" value="PDA_v2.g23625.t1"/>
    <property type="gene ID" value="PDA_v2.g23625"/>
</dbReference>
<accession>A0A914Q8Z5</accession>
<reference evidence="2" key="1">
    <citation type="submission" date="2022-11" db="UniProtKB">
        <authorList>
            <consortium name="WormBaseParasite"/>
        </authorList>
    </citation>
    <scope>IDENTIFICATION</scope>
</reference>
<keyword evidence="1" id="KW-1185">Reference proteome</keyword>
<proteinExistence type="predicted"/>